<name>A0A385UJE5_9CAUD</name>
<protein>
    <submittedName>
        <fullName evidence="2">Uncharacterized protein</fullName>
    </submittedName>
</protein>
<proteinExistence type="predicted"/>
<feature type="region of interest" description="Disordered" evidence="1">
    <location>
        <begin position="153"/>
        <end position="172"/>
    </location>
</feature>
<dbReference type="EMBL" id="MH727556">
    <property type="protein sequence ID" value="AYB70204.1"/>
    <property type="molecule type" value="Genomic_DNA"/>
</dbReference>
<dbReference type="Proteomes" id="UP000279330">
    <property type="component" value="Segment"/>
</dbReference>
<gene>
    <name evidence="2" type="primary">95</name>
    <name evidence="2" type="ORF">SEA_ONEIAGILLIAN_94</name>
</gene>
<dbReference type="GeneID" id="55003769"/>
<dbReference type="RefSeq" id="YP_009812700.1">
    <property type="nucleotide sequence ID" value="NC_048068.1"/>
</dbReference>
<sequence>MKHIVTIQTDDVEESHEIDLSPGESLITALVRAHHDGDLTLPSGWSLANVILASESDPLIEPDPDYPGRPQHLDFARMAAAAERIDELASTTSEEFSPAQAIGVDDESLRYMALNRMNSGLGALGPIALLISPESVMAASWLDGFAVGQEYQLRGGSRPAETGDAGDKEGSE</sequence>
<dbReference type="KEGG" id="vg:55003769"/>
<evidence type="ECO:0000313" key="2">
    <source>
        <dbReference type="EMBL" id="AYB70204.1"/>
    </source>
</evidence>
<evidence type="ECO:0000313" key="3">
    <source>
        <dbReference type="Proteomes" id="UP000279330"/>
    </source>
</evidence>
<accession>A0A385UJE5</accession>
<organism evidence="2 3">
    <name type="scientific">Microbacterium phage OneinaGillian</name>
    <dbReference type="NCBI Taxonomy" id="2301604"/>
    <lineage>
        <taxon>Viruses</taxon>
        <taxon>Duplodnaviria</taxon>
        <taxon>Heunggongvirae</taxon>
        <taxon>Uroviricota</taxon>
        <taxon>Caudoviricetes</taxon>
        <taxon>Gillianvirus</taxon>
        <taxon>Gillianvirus oneinagillian</taxon>
    </lineage>
</organism>
<keyword evidence="3" id="KW-1185">Reference proteome</keyword>
<reference evidence="2 3" key="1">
    <citation type="submission" date="2018-08" db="EMBL/GenBank/DDBJ databases">
        <authorList>
            <person name="Miller G.E."/>
            <person name="Abrahams R."/>
            <person name="Bazan D.C."/>
            <person name="Beglau B.C."/>
            <person name="Blaylock E.C."/>
            <person name="Choi J.D."/>
            <person name="Grewal S.K."/>
            <person name="Hernandez E.V."/>
            <person name="Kim D.J."/>
            <person name="Kim K."/>
            <person name="Lee Y."/>
            <person name="Linde M.K."/>
            <person name="Lopez M.B."/>
            <person name="Pangalila E."/>
            <person name="Parker M.A."/>
            <person name="Specht R.C."/>
            <person name="Teng M.C."/>
            <person name="Toledo B."/>
            <person name="Tran S."/>
            <person name="Yu H."/>
            <person name="Kalaj N."/>
            <person name="Muthiah A.S."/>
            <person name="Dean N.S."/>
            <person name="Diaz A."/>
            <person name="Garlena R.A."/>
            <person name="Russell D.A."/>
            <person name="Pope W.H."/>
            <person name="Jacobs-Sera D."/>
            <person name="Hatfull G.F."/>
        </authorList>
    </citation>
    <scope>NUCLEOTIDE SEQUENCE [LARGE SCALE GENOMIC DNA]</scope>
</reference>
<evidence type="ECO:0000256" key="1">
    <source>
        <dbReference type="SAM" id="MobiDB-lite"/>
    </source>
</evidence>